<keyword evidence="2" id="KW-1185">Reference proteome</keyword>
<dbReference type="Proteomes" id="UP000625711">
    <property type="component" value="Unassembled WGS sequence"/>
</dbReference>
<comment type="caution">
    <text evidence="1">The sequence shown here is derived from an EMBL/GenBank/DDBJ whole genome shotgun (WGS) entry which is preliminary data.</text>
</comment>
<accession>A0A834M5S3</accession>
<evidence type="ECO:0000313" key="2">
    <source>
        <dbReference type="Proteomes" id="UP000625711"/>
    </source>
</evidence>
<name>A0A834M5S3_RHYFE</name>
<evidence type="ECO:0000313" key="1">
    <source>
        <dbReference type="EMBL" id="KAF7271468.1"/>
    </source>
</evidence>
<organism evidence="1 2">
    <name type="scientific">Rhynchophorus ferrugineus</name>
    <name type="common">Red palm weevil</name>
    <name type="synonym">Curculio ferrugineus</name>
    <dbReference type="NCBI Taxonomy" id="354439"/>
    <lineage>
        <taxon>Eukaryota</taxon>
        <taxon>Metazoa</taxon>
        <taxon>Ecdysozoa</taxon>
        <taxon>Arthropoda</taxon>
        <taxon>Hexapoda</taxon>
        <taxon>Insecta</taxon>
        <taxon>Pterygota</taxon>
        <taxon>Neoptera</taxon>
        <taxon>Endopterygota</taxon>
        <taxon>Coleoptera</taxon>
        <taxon>Polyphaga</taxon>
        <taxon>Cucujiformia</taxon>
        <taxon>Curculionidae</taxon>
        <taxon>Dryophthorinae</taxon>
        <taxon>Rhynchophorus</taxon>
    </lineage>
</organism>
<gene>
    <name evidence="1" type="ORF">GWI33_015638</name>
</gene>
<dbReference type="AlphaFoldDB" id="A0A834M5S3"/>
<protein>
    <submittedName>
        <fullName evidence="1">Uncharacterized protein</fullName>
    </submittedName>
</protein>
<proteinExistence type="predicted"/>
<sequence length="171" mass="19521">MRICRKRLKAHYGNVKGALRGSGKEIRLYPEGPKQDVSFKKEEKKRLDIKRCNKSSPVITGNKKHTDGVTLYLKTTLREGPPLASRLFKKFPLSEFIFSKPQSDIIDNPYPIENGNGIGELAEIKGRKAKNGNRQTYRLLISFRSLSIPKYDLRSYGSGLNRRQPAKWSNI</sequence>
<reference evidence="1" key="1">
    <citation type="submission" date="2020-08" db="EMBL/GenBank/DDBJ databases">
        <title>Genome sequencing and assembly of the red palm weevil Rhynchophorus ferrugineus.</title>
        <authorList>
            <person name="Dias G.B."/>
            <person name="Bergman C.M."/>
            <person name="Manee M."/>
        </authorList>
    </citation>
    <scope>NUCLEOTIDE SEQUENCE</scope>
    <source>
        <strain evidence="1">AA-2017</strain>
        <tissue evidence="1">Whole larva</tissue>
    </source>
</reference>
<dbReference type="EMBL" id="JAACXV010013955">
    <property type="protein sequence ID" value="KAF7271468.1"/>
    <property type="molecule type" value="Genomic_DNA"/>
</dbReference>